<keyword evidence="1" id="KW-0812">Transmembrane</keyword>
<dbReference type="AlphaFoldDB" id="A0A0K2U8B2"/>
<evidence type="ECO:0000256" key="1">
    <source>
        <dbReference type="SAM" id="Phobius"/>
    </source>
</evidence>
<organism evidence="2">
    <name type="scientific">Lepeophtheirus salmonis</name>
    <name type="common">Salmon louse</name>
    <name type="synonym">Caligus salmonis</name>
    <dbReference type="NCBI Taxonomy" id="72036"/>
    <lineage>
        <taxon>Eukaryota</taxon>
        <taxon>Metazoa</taxon>
        <taxon>Ecdysozoa</taxon>
        <taxon>Arthropoda</taxon>
        <taxon>Crustacea</taxon>
        <taxon>Multicrustacea</taxon>
        <taxon>Hexanauplia</taxon>
        <taxon>Copepoda</taxon>
        <taxon>Siphonostomatoida</taxon>
        <taxon>Caligidae</taxon>
        <taxon>Lepeophtheirus</taxon>
    </lineage>
</organism>
<dbReference type="EMBL" id="HACA01016831">
    <property type="protein sequence ID" value="CDW34192.1"/>
    <property type="molecule type" value="Transcribed_RNA"/>
</dbReference>
<evidence type="ECO:0000313" key="2">
    <source>
        <dbReference type="EMBL" id="CDW34192.1"/>
    </source>
</evidence>
<keyword evidence="1" id="KW-0472">Membrane</keyword>
<proteinExistence type="predicted"/>
<name>A0A0K2U8B2_LEPSM</name>
<reference evidence="2" key="1">
    <citation type="submission" date="2014-05" db="EMBL/GenBank/DDBJ databases">
        <authorList>
            <person name="Chronopoulou M."/>
        </authorList>
    </citation>
    <scope>NUCLEOTIDE SEQUENCE</scope>
    <source>
        <tissue evidence="2">Whole organism</tissue>
    </source>
</reference>
<feature type="non-terminal residue" evidence="2">
    <location>
        <position position="1"/>
    </location>
</feature>
<feature type="transmembrane region" description="Helical" evidence="1">
    <location>
        <begin position="87"/>
        <end position="105"/>
    </location>
</feature>
<sequence length="183" mass="22007">IIFIKYHSNNLSGIRIVFGVWTLGYLGSGSRSSFINRGRSCLKLNISYESTVSFYSVSDSLDATIGKNNLVRSSNGTILRKFISSDINTGFIIEYSVAVGIVCWWRRRRWGRWWRRVQSIRLVCWWWWRRWWWWSCGWWRWSSCRWGRIGSVVDWCRWRRSRLFSQDTSDGKSYNEEFSDHSD</sequence>
<protein>
    <submittedName>
        <fullName evidence="2">Uncharacterized protein</fullName>
    </submittedName>
</protein>
<keyword evidence="1" id="KW-1133">Transmembrane helix</keyword>
<accession>A0A0K2U8B2</accession>